<protein>
    <submittedName>
        <fullName evidence="2">Uncharacterized protein</fullName>
    </submittedName>
</protein>
<dbReference type="AlphaFoldDB" id="A0A915PCP5"/>
<name>A0A915PCP5_9BILA</name>
<reference evidence="2" key="1">
    <citation type="submission" date="2022-11" db="UniProtKB">
        <authorList>
            <consortium name="WormBaseParasite"/>
        </authorList>
    </citation>
    <scope>IDENTIFICATION</scope>
</reference>
<evidence type="ECO:0000313" key="1">
    <source>
        <dbReference type="Proteomes" id="UP000887581"/>
    </source>
</evidence>
<dbReference type="Proteomes" id="UP000887581">
    <property type="component" value="Unplaced"/>
</dbReference>
<keyword evidence="1" id="KW-1185">Reference proteome</keyword>
<evidence type="ECO:0000313" key="2">
    <source>
        <dbReference type="WBParaSite" id="sdigi.contig102.g4364.t1"/>
    </source>
</evidence>
<organism evidence="1 2">
    <name type="scientific">Setaria digitata</name>
    <dbReference type="NCBI Taxonomy" id="48799"/>
    <lineage>
        <taxon>Eukaryota</taxon>
        <taxon>Metazoa</taxon>
        <taxon>Ecdysozoa</taxon>
        <taxon>Nematoda</taxon>
        <taxon>Chromadorea</taxon>
        <taxon>Rhabditida</taxon>
        <taxon>Spirurina</taxon>
        <taxon>Spiruromorpha</taxon>
        <taxon>Filarioidea</taxon>
        <taxon>Setariidae</taxon>
        <taxon>Setaria</taxon>
    </lineage>
</organism>
<proteinExistence type="predicted"/>
<dbReference type="WBParaSite" id="sdigi.contig102.g4364.t1">
    <property type="protein sequence ID" value="sdigi.contig102.g4364.t1"/>
    <property type="gene ID" value="sdigi.contig102.g4364"/>
</dbReference>
<sequence length="83" mass="9383">MQGYRTEAHIVLQRTFTHWFGCKFKRWSGKEIATSVKPIIGGSETERTDATSIRYLTARSPLPPCVRRGAQNRSVEQNSAEVS</sequence>
<accession>A0A915PCP5</accession>